<feature type="chain" id="PRO_5016425854" description="Lipase" evidence="9">
    <location>
        <begin position="23"/>
        <end position="407"/>
    </location>
</feature>
<evidence type="ECO:0000256" key="8">
    <source>
        <dbReference type="PIRSR" id="PIRSR000862-1"/>
    </source>
</evidence>
<dbReference type="FunFam" id="3.40.50.1820:FF:000021">
    <property type="entry name" value="Lipase"/>
    <property type="match status" value="1"/>
</dbReference>
<organism evidence="11">
    <name type="scientific">Crangon crangon</name>
    <name type="common">Brown shrimp</name>
    <dbReference type="NCBI Taxonomy" id="491138"/>
    <lineage>
        <taxon>Eukaryota</taxon>
        <taxon>Metazoa</taxon>
        <taxon>Ecdysozoa</taxon>
        <taxon>Arthropoda</taxon>
        <taxon>Crustacea</taxon>
        <taxon>Multicrustacea</taxon>
        <taxon>Malacostraca</taxon>
        <taxon>Eumalacostraca</taxon>
        <taxon>Eucarida</taxon>
        <taxon>Decapoda</taxon>
        <taxon>Pleocyemata</taxon>
        <taxon>Caridea</taxon>
        <taxon>Crangonoidea</taxon>
        <taxon>Crangonidae</taxon>
        <taxon>Crangon</taxon>
    </lineage>
</organism>
<evidence type="ECO:0000256" key="3">
    <source>
        <dbReference type="ARBA" id="ARBA00022801"/>
    </source>
</evidence>
<keyword evidence="6" id="KW-0325">Glycoprotein</keyword>
<reference evidence="11" key="1">
    <citation type="submission" date="2018-03" db="EMBL/GenBank/DDBJ databases">
        <title>Transcriptome analysis of polymorphic digestive enzymes indicates high plasticity in food utilization by the brown shrimp Crangon crangon (Crustacea, Caridea).</title>
        <authorList>
            <person name="Martinez-Alarcon D."/>
            <person name="Harms L."/>
            <person name="Hagen W."/>
            <person name="Saborowski R."/>
        </authorList>
    </citation>
    <scope>NUCLEOTIDE SEQUENCE</scope>
    <source>
        <tissue evidence="11">Hepatopancreas</tissue>
    </source>
</reference>
<evidence type="ECO:0000256" key="7">
    <source>
        <dbReference type="PIRNR" id="PIRNR000862"/>
    </source>
</evidence>
<protein>
    <recommendedName>
        <fullName evidence="7">Lipase</fullName>
    </recommendedName>
</protein>
<dbReference type="GO" id="GO:0016042">
    <property type="term" value="P:lipid catabolic process"/>
    <property type="evidence" value="ECO:0007669"/>
    <property type="project" value="UniProtKB-KW"/>
</dbReference>
<feature type="active site" description="Nucleophile" evidence="8">
    <location>
        <position position="197"/>
    </location>
</feature>
<evidence type="ECO:0000259" key="10">
    <source>
        <dbReference type="Pfam" id="PF04083"/>
    </source>
</evidence>
<keyword evidence="3 7" id="KW-0378">Hydrolase</keyword>
<evidence type="ECO:0000256" key="9">
    <source>
        <dbReference type="SAM" id="SignalP"/>
    </source>
</evidence>
<comment type="similarity">
    <text evidence="1 7">Belongs to the AB hydrolase superfamily. Lipase family.</text>
</comment>
<dbReference type="PIRSF" id="PIRSF000862">
    <property type="entry name" value="Steryl_ester_lip"/>
    <property type="match status" value="1"/>
</dbReference>
<dbReference type="GO" id="GO:0016788">
    <property type="term" value="F:hydrolase activity, acting on ester bonds"/>
    <property type="evidence" value="ECO:0007669"/>
    <property type="project" value="InterPro"/>
</dbReference>
<evidence type="ECO:0000256" key="4">
    <source>
        <dbReference type="ARBA" id="ARBA00022963"/>
    </source>
</evidence>
<evidence type="ECO:0000256" key="2">
    <source>
        <dbReference type="ARBA" id="ARBA00022729"/>
    </source>
</evidence>
<evidence type="ECO:0000256" key="5">
    <source>
        <dbReference type="ARBA" id="ARBA00023098"/>
    </source>
</evidence>
<keyword evidence="2 9" id="KW-0732">Signal</keyword>
<dbReference type="SUPFAM" id="SSF53474">
    <property type="entry name" value="alpha/beta-Hydrolases"/>
    <property type="match status" value="1"/>
</dbReference>
<feature type="active site" description="Charge relay system" evidence="8">
    <location>
        <position position="352"/>
    </location>
</feature>
<dbReference type="EMBL" id="MH055771">
    <property type="protein sequence ID" value="AWU67119.1"/>
    <property type="molecule type" value="mRNA"/>
</dbReference>
<dbReference type="InterPro" id="IPR029058">
    <property type="entry name" value="AB_hydrolase_fold"/>
</dbReference>
<dbReference type="AlphaFoldDB" id="A0A2Z4C0L7"/>
<feature type="signal peptide" evidence="9">
    <location>
        <begin position="1"/>
        <end position="22"/>
    </location>
</feature>
<evidence type="ECO:0000313" key="11">
    <source>
        <dbReference type="EMBL" id="AWU67119.1"/>
    </source>
</evidence>
<keyword evidence="5" id="KW-0443">Lipid metabolism</keyword>
<dbReference type="InterPro" id="IPR025483">
    <property type="entry name" value="Lipase_euk"/>
</dbReference>
<proteinExistence type="evidence at transcript level"/>
<sequence length="407" mass="47401">MYLLYNLLLLTWVNFLLPSVESSVVTVPEEQHIKLENFEALGLEDNPDIYLDVPELIRKYGYPVEIHTVTTNDGYILTLHRIPHGRNASRGSFDDEFHSVPRTPVFMQHGLLSSSSCWILASPEKAPAYIMADAGYDVWLGNARGNKYSRNHTRLDPSEKEFWQFSWEEMAQYDLPAVIDYVLDATKYSQLYYIGHSMVKAMFGLGPVATTSHIRSPIRYLAPFEKDIDVILRLLGEYEFLPNNPIYIKWAEYICTHYKYEKLMCMNAMFFLAGFDAHQFNMTWLPVILSHGSEGTSTKTLIHYAQEVNSGKFRRYDYGYYGNMKVYHRHTPPSYDLTKVTAPVNLLWASNDWLADPTDVKYLNKHLPNVVFNMKIPLPEFNHIDFIWGIDCDKLVYKRILKYMPYF</sequence>
<dbReference type="InterPro" id="IPR006693">
    <property type="entry name" value="AB_hydrolase_lipase"/>
</dbReference>
<evidence type="ECO:0000256" key="1">
    <source>
        <dbReference type="ARBA" id="ARBA00010701"/>
    </source>
</evidence>
<dbReference type="PANTHER" id="PTHR11005">
    <property type="entry name" value="LYSOSOMAL ACID LIPASE-RELATED"/>
    <property type="match status" value="1"/>
</dbReference>
<dbReference type="Gene3D" id="3.40.50.1820">
    <property type="entry name" value="alpha/beta hydrolase"/>
    <property type="match status" value="2"/>
</dbReference>
<dbReference type="Pfam" id="PF04083">
    <property type="entry name" value="Abhydro_lipase"/>
    <property type="match status" value="1"/>
</dbReference>
<feature type="domain" description="Partial AB-hydrolase lipase" evidence="10">
    <location>
        <begin position="53"/>
        <end position="120"/>
    </location>
</feature>
<evidence type="ECO:0000256" key="6">
    <source>
        <dbReference type="ARBA" id="ARBA00023180"/>
    </source>
</evidence>
<keyword evidence="4 7" id="KW-0442">Lipid degradation</keyword>
<name>A0A2Z4C0L7_CRACN</name>
<accession>A0A2Z4C0L7</accession>
<feature type="active site" description="Charge relay system" evidence="8">
    <location>
        <position position="383"/>
    </location>
</feature>